<dbReference type="Proteomes" id="UP000274922">
    <property type="component" value="Unassembled WGS sequence"/>
</dbReference>
<proteinExistence type="predicted"/>
<feature type="region of interest" description="Disordered" evidence="1">
    <location>
        <begin position="1"/>
        <end position="25"/>
    </location>
</feature>
<feature type="region of interest" description="Disordered" evidence="1">
    <location>
        <begin position="403"/>
        <end position="450"/>
    </location>
</feature>
<evidence type="ECO:0008006" key="4">
    <source>
        <dbReference type="Google" id="ProtNLM"/>
    </source>
</evidence>
<organism evidence="2 3">
    <name type="scientific">Caulochytrium protostelioides</name>
    <dbReference type="NCBI Taxonomy" id="1555241"/>
    <lineage>
        <taxon>Eukaryota</taxon>
        <taxon>Fungi</taxon>
        <taxon>Fungi incertae sedis</taxon>
        <taxon>Chytridiomycota</taxon>
        <taxon>Chytridiomycota incertae sedis</taxon>
        <taxon>Chytridiomycetes</taxon>
        <taxon>Caulochytriales</taxon>
        <taxon>Caulochytriaceae</taxon>
        <taxon>Caulochytrium</taxon>
    </lineage>
</organism>
<dbReference type="OrthoDB" id="203440at2759"/>
<dbReference type="PANTHER" id="PTHR13237:SF9">
    <property type="entry name" value="NEUROGUIDIN"/>
    <property type="match status" value="1"/>
</dbReference>
<name>A0A4P9X6N5_9FUNG</name>
<reference evidence="3" key="1">
    <citation type="journal article" date="2018" name="Nat. Microbiol.">
        <title>Leveraging single-cell genomics to expand the fungal tree of life.</title>
        <authorList>
            <person name="Ahrendt S.R."/>
            <person name="Quandt C.A."/>
            <person name="Ciobanu D."/>
            <person name="Clum A."/>
            <person name="Salamov A."/>
            <person name="Andreopoulos B."/>
            <person name="Cheng J.F."/>
            <person name="Woyke T."/>
            <person name="Pelin A."/>
            <person name="Henrissat B."/>
            <person name="Reynolds N.K."/>
            <person name="Benny G.L."/>
            <person name="Smith M.E."/>
            <person name="James T.Y."/>
            <person name="Grigoriev I.V."/>
        </authorList>
    </citation>
    <scope>NUCLEOTIDE SEQUENCE [LARGE SCALE GENOMIC DNA]</scope>
    <source>
        <strain evidence="3">ATCC 52028</strain>
    </source>
</reference>
<accession>A0A4P9X6N5</accession>
<feature type="compositionally biased region" description="Low complexity" evidence="1">
    <location>
        <begin position="227"/>
        <end position="261"/>
    </location>
</feature>
<dbReference type="PANTHER" id="PTHR13237">
    <property type="entry name" value="SOMETHING ABOUT SILENCING PROTEIN 10-RELATED"/>
    <property type="match status" value="1"/>
</dbReference>
<sequence length="450" mass="48126">MPVAGLPESNRVGAGTGADSAETAEAARQTLRARYAAQLSQLTQRARHLTQLVQAVQAKSETLDTAQGVSLLQLKLHTLLTYCAHLGVLAKDKTGGDSIKRHPARLALCEQRTVYEKIRPMEQKLRYQITKLLQQHAEHLAAAAAAAAGSAGSAADAATAIAGDRTDASAETKAMARARASIGIDGSDIRNPDALPSDGDSDDDDEEAAKHYRPRPEQMHTALSRLADQATAATDAGDSASSGDDGDAAAARKPSAAYRPPMLTPMTFRERDVNAAIESQRVVSERSRKSLARSRLMADLATELGSKPEEASASGMGLSKVEIQRAFDAEEAALRARGAIATGVIRDRDEREAYETENYTRVNLTRAERKQEKRLEEYARLGRFDDGLGDLEADLDRLAGVTRKAEKHRALGTGSGSTRGASAAGKRRKASATAPAPSQLRKVAKKLRRS</sequence>
<keyword evidence="3" id="KW-1185">Reference proteome</keyword>
<dbReference type="GO" id="GO:0032040">
    <property type="term" value="C:small-subunit processome"/>
    <property type="evidence" value="ECO:0007669"/>
    <property type="project" value="TreeGrafter"/>
</dbReference>
<dbReference type="EMBL" id="ML014195">
    <property type="protein sequence ID" value="RKP00854.1"/>
    <property type="molecule type" value="Genomic_DNA"/>
</dbReference>
<dbReference type="AlphaFoldDB" id="A0A4P9X6N5"/>
<dbReference type="Pfam" id="PF04000">
    <property type="entry name" value="Sas10_Utp3"/>
    <property type="match status" value="1"/>
</dbReference>
<evidence type="ECO:0000313" key="2">
    <source>
        <dbReference type="EMBL" id="RKP00854.1"/>
    </source>
</evidence>
<evidence type="ECO:0000313" key="3">
    <source>
        <dbReference type="Proteomes" id="UP000274922"/>
    </source>
</evidence>
<feature type="compositionally biased region" description="Basic and acidic residues" evidence="1">
    <location>
        <begin position="208"/>
        <end position="218"/>
    </location>
</feature>
<protein>
    <recommendedName>
        <fullName evidence="4">Sas10 C-terminal domain-containing protein</fullName>
    </recommendedName>
</protein>
<dbReference type="STRING" id="1555241.A0A4P9X6N5"/>
<dbReference type="InterPro" id="IPR007146">
    <property type="entry name" value="Sas10/Utp3/C1D"/>
</dbReference>
<feature type="region of interest" description="Disordered" evidence="1">
    <location>
        <begin position="183"/>
        <end position="262"/>
    </location>
</feature>
<gene>
    <name evidence="2" type="ORF">CXG81DRAFT_26438</name>
</gene>
<evidence type="ECO:0000256" key="1">
    <source>
        <dbReference type="SAM" id="MobiDB-lite"/>
    </source>
</evidence>
<dbReference type="GO" id="GO:0000462">
    <property type="term" value="P:maturation of SSU-rRNA from tricistronic rRNA transcript (SSU-rRNA, 5.8S rRNA, LSU-rRNA)"/>
    <property type="evidence" value="ECO:0007669"/>
    <property type="project" value="TreeGrafter"/>
</dbReference>